<dbReference type="SUPFAM" id="SSF75005">
    <property type="entry name" value="Arabinanase/levansucrase/invertase"/>
    <property type="match status" value="1"/>
</dbReference>
<dbReference type="RefSeq" id="WP_017155068.1">
    <property type="nucleotide sequence ID" value="NZ_CP083575.1"/>
</dbReference>
<sequence>MFAWKKRGLVFDVARHGVGGWMQHAALTPTPHRLSAQVLRVYAGFRDAQGVSRIGYVDVRADAPTQIVGVSKQPVLDIGRDGCFDDNGMILGDVVAGPDGLYLFYVGFQRVAKAKFLAFTGLAVSCDGGESFQRRQETPLLDRAPGRSTIAAVHSARYDDGRWRLWYAVGDDWETIGGQPYPRYHICYAQTDDLRCIPTDDVVCLRPRGDEYRIGRPRVYRFGARYVMYFTRGDLKGGYFPGIAFSGDGVHWDRDDRQLGLALSDEGWDAQTLCYPALIRHGERVLMFYNGNAMGQAGFGLAEAALPVALQGCDVFG</sequence>
<evidence type="ECO:0000313" key="2">
    <source>
        <dbReference type="Proteomes" id="UP000668572"/>
    </source>
</evidence>
<comment type="caution">
    <text evidence="1">The sequence shown here is derived from an EMBL/GenBank/DDBJ whole genome shotgun (WGS) entry which is preliminary data.</text>
</comment>
<organism evidence="1 2">
    <name type="scientific">Xanthomonas manihotis</name>
    <dbReference type="NCBI Taxonomy" id="43353"/>
    <lineage>
        <taxon>Bacteria</taxon>
        <taxon>Pseudomonadati</taxon>
        <taxon>Pseudomonadota</taxon>
        <taxon>Gammaproteobacteria</taxon>
        <taxon>Lysobacterales</taxon>
        <taxon>Lysobacteraceae</taxon>
        <taxon>Xanthomonas</taxon>
    </lineage>
</organism>
<dbReference type="PANTHER" id="PTHR35279">
    <property type="match status" value="1"/>
</dbReference>
<dbReference type="InterPro" id="IPR023296">
    <property type="entry name" value="Glyco_hydro_beta-prop_sf"/>
</dbReference>
<dbReference type="Proteomes" id="UP000668572">
    <property type="component" value="Unassembled WGS sequence"/>
</dbReference>
<protein>
    <recommendedName>
        <fullName evidence="3">Glycosyl hydrolase family 32 N-terminal domain-containing protein</fullName>
    </recommendedName>
</protein>
<evidence type="ECO:0008006" key="3">
    <source>
        <dbReference type="Google" id="ProtNLM"/>
    </source>
</evidence>
<accession>A0A8I2BR67</accession>
<dbReference type="PANTHER" id="PTHR35279:SF1">
    <property type="entry name" value="ARABINANASE_LEVANSUCRASE_INVERTASE"/>
    <property type="match status" value="1"/>
</dbReference>
<dbReference type="AlphaFoldDB" id="A0A8I2BR67"/>
<name>A0A8I2BR67_XANMN</name>
<dbReference type="Gene3D" id="2.115.10.20">
    <property type="entry name" value="Glycosyl hydrolase domain, family 43"/>
    <property type="match status" value="2"/>
</dbReference>
<evidence type="ECO:0000313" key="1">
    <source>
        <dbReference type="EMBL" id="MBO9761471.1"/>
    </source>
</evidence>
<proteinExistence type="predicted"/>
<reference evidence="1" key="1">
    <citation type="submission" date="2021-03" db="EMBL/GenBank/DDBJ databases">
        <title>Molecular characterization of Xanthomonas species pathogenic on Araceae and the development of a triplex TaqMan assay for detection of X. phaseoli pv. dieffenbachiae.</title>
        <authorList>
            <person name="Van Der Wolf J."/>
            <person name="Krijger M."/>
            <person name="Mendes O."/>
            <person name="Brankovics B."/>
            <person name="Bonants P."/>
            <person name="Meekes E."/>
        </authorList>
    </citation>
    <scope>NUCLEOTIDE SEQUENCE</scope>
    <source>
        <strain evidence="1">NBC1264</strain>
    </source>
</reference>
<dbReference type="EMBL" id="JAGHXW010000056">
    <property type="protein sequence ID" value="MBO9761471.1"/>
    <property type="molecule type" value="Genomic_DNA"/>
</dbReference>
<gene>
    <name evidence="1" type="ORF">J7405_18340</name>
</gene>